<name>A0A7M4FW88_CROPO</name>
<reference evidence="5" key="2">
    <citation type="submission" date="2025-09" db="UniProtKB">
        <authorList>
            <consortium name="Ensembl"/>
        </authorList>
    </citation>
    <scope>IDENTIFICATION</scope>
</reference>
<dbReference type="SUPFAM" id="SSF55550">
    <property type="entry name" value="SH2 domain"/>
    <property type="match status" value="1"/>
</dbReference>
<protein>
    <recommendedName>
        <fullName evidence="4">SH2 domain-containing protein</fullName>
    </recommendedName>
</protein>
<keyword evidence="3" id="KW-0732">Signal</keyword>
<evidence type="ECO:0000256" key="1">
    <source>
        <dbReference type="ARBA" id="ARBA00022999"/>
    </source>
</evidence>
<proteinExistence type="predicted"/>
<evidence type="ECO:0000313" key="5">
    <source>
        <dbReference type="Ensembl" id="ENSCPRP00005012362.1"/>
    </source>
</evidence>
<keyword evidence="1 2" id="KW-0727">SH2 domain</keyword>
<dbReference type="PANTHER" id="PTHR15127">
    <property type="entry name" value="HEAVYWEIGHT, ISOFORM A"/>
    <property type="match status" value="1"/>
</dbReference>
<feature type="signal peptide" evidence="3">
    <location>
        <begin position="1"/>
        <end position="28"/>
    </location>
</feature>
<dbReference type="PANTHER" id="PTHR15127:SF33">
    <property type="entry name" value="SH2 DOMAIN-CONTAINING ADAPTER PROTEIN D"/>
    <property type="match status" value="1"/>
</dbReference>
<accession>A0A7M4FW88</accession>
<reference evidence="5" key="1">
    <citation type="submission" date="2025-08" db="UniProtKB">
        <authorList>
            <consortium name="Ensembl"/>
        </authorList>
    </citation>
    <scope>IDENTIFICATION</scope>
</reference>
<dbReference type="InterPro" id="IPR000980">
    <property type="entry name" value="SH2"/>
</dbReference>
<organism evidence="5 6">
    <name type="scientific">Crocodylus porosus</name>
    <name type="common">Saltwater crocodile</name>
    <name type="synonym">Estuarine crocodile</name>
    <dbReference type="NCBI Taxonomy" id="8502"/>
    <lineage>
        <taxon>Eukaryota</taxon>
        <taxon>Metazoa</taxon>
        <taxon>Chordata</taxon>
        <taxon>Craniata</taxon>
        <taxon>Vertebrata</taxon>
        <taxon>Euteleostomi</taxon>
        <taxon>Archelosauria</taxon>
        <taxon>Archosauria</taxon>
        <taxon>Crocodylia</taxon>
        <taxon>Longirostres</taxon>
        <taxon>Crocodylidae</taxon>
        <taxon>Crocodylus</taxon>
    </lineage>
</organism>
<dbReference type="PRINTS" id="PR00401">
    <property type="entry name" value="SH2DOMAIN"/>
</dbReference>
<evidence type="ECO:0000259" key="4">
    <source>
        <dbReference type="PROSITE" id="PS50001"/>
    </source>
</evidence>
<feature type="domain" description="SH2" evidence="4">
    <location>
        <begin position="32"/>
        <end position="71"/>
    </location>
</feature>
<evidence type="ECO:0000313" key="6">
    <source>
        <dbReference type="Proteomes" id="UP000594220"/>
    </source>
</evidence>
<dbReference type="AlphaFoldDB" id="A0A7M4FW88"/>
<dbReference type="InterPro" id="IPR051846">
    <property type="entry name" value="SH2_domain_adapters"/>
</dbReference>
<dbReference type="Ensembl" id="ENSCPRT00005014562.1">
    <property type="protein sequence ID" value="ENSCPRP00005012362.1"/>
    <property type="gene ID" value="ENSCPRG00005008778.1"/>
</dbReference>
<dbReference type="OMA" id="ETSHRDY"/>
<dbReference type="Gene3D" id="3.30.505.10">
    <property type="entry name" value="SH2 domain"/>
    <property type="match status" value="1"/>
</dbReference>
<feature type="chain" id="PRO_5029627141" description="SH2 domain-containing protein" evidence="3">
    <location>
        <begin position="29"/>
        <end position="71"/>
    </location>
</feature>
<evidence type="ECO:0000256" key="3">
    <source>
        <dbReference type="SAM" id="SignalP"/>
    </source>
</evidence>
<dbReference type="PROSITE" id="PS50001">
    <property type="entry name" value="SH2"/>
    <property type="match status" value="1"/>
</dbReference>
<dbReference type="GO" id="GO:0001784">
    <property type="term" value="F:phosphotyrosine residue binding"/>
    <property type="evidence" value="ECO:0007669"/>
    <property type="project" value="TreeGrafter"/>
</dbReference>
<dbReference type="Pfam" id="PF00017">
    <property type="entry name" value="SH2"/>
    <property type="match status" value="1"/>
</dbReference>
<dbReference type="InterPro" id="IPR036860">
    <property type="entry name" value="SH2_dom_sf"/>
</dbReference>
<dbReference type="GeneTree" id="ENSGT00960000189486"/>
<dbReference type="Proteomes" id="UP000594220">
    <property type="component" value="Unplaced"/>
</dbReference>
<evidence type="ECO:0000256" key="2">
    <source>
        <dbReference type="PROSITE-ProRule" id="PRU00191"/>
    </source>
</evidence>
<sequence>GRAGTLLPLPLLPCLHLLPVIQMPAVNSQPGWYHGSISRADAENLLTLCKEGSYLVRNSETSHRDYSLSLR</sequence>
<keyword evidence="6" id="KW-1185">Reference proteome</keyword>